<dbReference type="InterPro" id="IPR011761">
    <property type="entry name" value="ATP-grasp"/>
</dbReference>
<dbReference type="InterPro" id="IPR026838">
    <property type="entry name" value="YheC/D"/>
</dbReference>
<dbReference type="PANTHER" id="PTHR21621">
    <property type="entry name" value="RIBOSOMAL PROTEIN S6 MODIFICATION PROTEIN"/>
    <property type="match status" value="1"/>
</dbReference>
<dbReference type="PANTHER" id="PTHR21621:SF0">
    <property type="entry name" value="BETA-CITRYLGLUTAMATE SYNTHASE B-RELATED"/>
    <property type="match status" value="1"/>
</dbReference>
<dbReference type="Pfam" id="PF14398">
    <property type="entry name" value="ATPgrasp_YheCD"/>
    <property type="match status" value="1"/>
</dbReference>
<gene>
    <name evidence="3" type="ORF">J2Z37_004518</name>
</gene>
<dbReference type="SUPFAM" id="SSF56059">
    <property type="entry name" value="Glutathione synthetase ATP-binding domain-like"/>
    <property type="match status" value="1"/>
</dbReference>
<dbReference type="EMBL" id="JAGGKT010000022">
    <property type="protein sequence ID" value="MBP1934498.1"/>
    <property type="molecule type" value="Genomic_DNA"/>
</dbReference>
<evidence type="ECO:0000256" key="1">
    <source>
        <dbReference type="PROSITE-ProRule" id="PRU00409"/>
    </source>
</evidence>
<protein>
    <submittedName>
        <fullName evidence="3">Glutathione synthase/RimK-type ligase-like ATP-grasp enzyme</fullName>
    </submittedName>
</protein>
<name>A0ABS4GW53_9BACL</name>
<proteinExistence type="predicted"/>
<sequence>MNMKVMGRDPSLLSSLPETKLYTEVNFDMMIQRYETVILKPNRGGGGAGVMKVSRLVGGKYIIQRGAMKKVFSSRASTIGYINQYKSSKTYIVQRYIPLSTIDDSPFDLRVMVQRKKGVPWTITGKLAKVAGTNHFITNVARSRGYILPALSALTKSFSNKKAAAILKKLDRICLSAAKQLEAAYGFQTIGFDIAIDQKGNPWILESNSKPAISFFRKLQDKSFYRQMLDMAPSKDYRKHFMML</sequence>
<dbReference type="RefSeq" id="WP_209812485.1">
    <property type="nucleotide sequence ID" value="NZ_JAGGKT010000022.1"/>
</dbReference>
<dbReference type="Proteomes" id="UP001519343">
    <property type="component" value="Unassembled WGS sequence"/>
</dbReference>
<keyword evidence="1" id="KW-0547">Nucleotide-binding</keyword>
<organism evidence="3 4">
    <name type="scientific">Ammoniphilus resinae</name>
    <dbReference type="NCBI Taxonomy" id="861532"/>
    <lineage>
        <taxon>Bacteria</taxon>
        <taxon>Bacillati</taxon>
        <taxon>Bacillota</taxon>
        <taxon>Bacilli</taxon>
        <taxon>Bacillales</taxon>
        <taxon>Paenibacillaceae</taxon>
        <taxon>Aneurinibacillus group</taxon>
        <taxon>Ammoniphilus</taxon>
    </lineage>
</organism>
<comment type="caution">
    <text evidence="3">The sequence shown here is derived from an EMBL/GenBank/DDBJ whole genome shotgun (WGS) entry which is preliminary data.</text>
</comment>
<dbReference type="PROSITE" id="PS50975">
    <property type="entry name" value="ATP_GRASP"/>
    <property type="match status" value="1"/>
</dbReference>
<evidence type="ECO:0000259" key="2">
    <source>
        <dbReference type="PROSITE" id="PS50975"/>
    </source>
</evidence>
<keyword evidence="4" id="KW-1185">Reference proteome</keyword>
<keyword evidence="1" id="KW-0067">ATP-binding</keyword>
<dbReference type="Gene3D" id="3.30.470.20">
    <property type="entry name" value="ATP-grasp fold, B domain"/>
    <property type="match status" value="1"/>
</dbReference>
<reference evidence="3 4" key="1">
    <citation type="submission" date="2021-03" db="EMBL/GenBank/DDBJ databases">
        <title>Genomic Encyclopedia of Type Strains, Phase IV (KMG-IV): sequencing the most valuable type-strain genomes for metagenomic binning, comparative biology and taxonomic classification.</title>
        <authorList>
            <person name="Goeker M."/>
        </authorList>
    </citation>
    <scope>NUCLEOTIDE SEQUENCE [LARGE SCALE GENOMIC DNA]</scope>
    <source>
        <strain evidence="3 4">DSM 24738</strain>
    </source>
</reference>
<feature type="domain" description="ATP-grasp" evidence="2">
    <location>
        <begin position="8"/>
        <end position="233"/>
    </location>
</feature>
<accession>A0ABS4GW53</accession>
<evidence type="ECO:0000313" key="3">
    <source>
        <dbReference type="EMBL" id="MBP1934498.1"/>
    </source>
</evidence>
<evidence type="ECO:0000313" key="4">
    <source>
        <dbReference type="Proteomes" id="UP001519343"/>
    </source>
</evidence>